<proteinExistence type="predicted"/>
<name>A0ACB7SAA5_HYAAI</name>
<dbReference type="EMBL" id="CM023485">
    <property type="protein sequence ID" value="KAH6930618.1"/>
    <property type="molecule type" value="Genomic_DNA"/>
</dbReference>
<keyword evidence="2" id="KW-1185">Reference proteome</keyword>
<gene>
    <name evidence="1" type="ORF">HPB50_015566</name>
</gene>
<reference evidence="1" key="1">
    <citation type="submission" date="2020-05" db="EMBL/GenBank/DDBJ databases">
        <title>Large-scale comparative analyses of tick genomes elucidate their genetic diversity and vector capacities.</title>
        <authorList>
            <person name="Jia N."/>
            <person name="Wang J."/>
            <person name="Shi W."/>
            <person name="Du L."/>
            <person name="Sun Y."/>
            <person name="Zhan W."/>
            <person name="Jiang J."/>
            <person name="Wang Q."/>
            <person name="Zhang B."/>
            <person name="Ji P."/>
            <person name="Sakyi L.B."/>
            <person name="Cui X."/>
            <person name="Yuan T."/>
            <person name="Jiang B."/>
            <person name="Yang W."/>
            <person name="Lam T.T.-Y."/>
            <person name="Chang Q."/>
            <person name="Ding S."/>
            <person name="Wang X."/>
            <person name="Zhu J."/>
            <person name="Ruan X."/>
            <person name="Zhao L."/>
            <person name="Wei J."/>
            <person name="Que T."/>
            <person name="Du C."/>
            <person name="Cheng J."/>
            <person name="Dai P."/>
            <person name="Han X."/>
            <person name="Huang E."/>
            <person name="Gao Y."/>
            <person name="Liu J."/>
            <person name="Shao H."/>
            <person name="Ye R."/>
            <person name="Li L."/>
            <person name="Wei W."/>
            <person name="Wang X."/>
            <person name="Wang C."/>
            <person name="Yang T."/>
            <person name="Huo Q."/>
            <person name="Li W."/>
            <person name="Guo W."/>
            <person name="Chen H."/>
            <person name="Zhou L."/>
            <person name="Ni X."/>
            <person name="Tian J."/>
            <person name="Zhou Y."/>
            <person name="Sheng Y."/>
            <person name="Liu T."/>
            <person name="Pan Y."/>
            <person name="Xia L."/>
            <person name="Li J."/>
            <person name="Zhao F."/>
            <person name="Cao W."/>
        </authorList>
    </citation>
    <scope>NUCLEOTIDE SEQUENCE</scope>
    <source>
        <strain evidence="1">Hyas-2018</strain>
    </source>
</reference>
<dbReference type="Proteomes" id="UP000821845">
    <property type="component" value="Chromosome 5"/>
</dbReference>
<comment type="caution">
    <text evidence="1">The sequence shown here is derived from an EMBL/GenBank/DDBJ whole genome shotgun (WGS) entry which is preliminary data.</text>
</comment>
<organism evidence="1 2">
    <name type="scientific">Hyalomma asiaticum</name>
    <name type="common">Tick</name>
    <dbReference type="NCBI Taxonomy" id="266040"/>
    <lineage>
        <taxon>Eukaryota</taxon>
        <taxon>Metazoa</taxon>
        <taxon>Ecdysozoa</taxon>
        <taxon>Arthropoda</taxon>
        <taxon>Chelicerata</taxon>
        <taxon>Arachnida</taxon>
        <taxon>Acari</taxon>
        <taxon>Parasitiformes</taxon>
        <taxon>Ixodida</taxon>
        <taxon>Ixodoidea</taxon>
        <taxon>Ixodidae</taxon>
        <taxon>Hyalomminae</taxon>
        <taxon>Hyalomma</taxon>
    </lineage>
</organism>
<evidence type="ECO:0000313" key="2">
    <source>
        <dbReference type="Proteomes" id="UP000821845"/>
    </source>
</evidence>
<accession>A0ACB7SAA5</accession>
<protein>
    <submittedName>
        <fullName evidence="1">Uncharacterized protein</fullName>
    </submittedName>
</protein>
<sequence>MEPSEVTSERDPLLANEPCVASTATPPSSLGKNKSGHILNSDSRNMIFHCYTYWRNKQREHSVEDTSEFAADTLGVSVRSAFRVREEVKASHFSGGKLTTPSRKRPRNAEKSCVHDFFRRNEIPTVEKITTEFSERIELQSLRHCAVRRLPAESGFKNKRRSRNSLLVDRDDITDWRDRYLRDVERYRLEGRKSLPGRDMDTVVQKRGQLFARANGLTTGLKHLSGKRQRLILTQIGSEDGVVDDYLDVYRGQKAGDHHEEMDGNHFEVWFNDVLQKLPAGSVIVLDNAPYHNRREQKLPTTAWKKEEYGKVYKPNDLTRMPKPYDTSVTFRGFFYRADAT</sequence>
<evidence type="ECO:0000313" key="1">
    <source>
        <dbReference type="EMBL" id="KAH6930618.1"/>
    </source>
</evidence>